<accession>A0A453MRH4</accession>
<protein>
    <submittedName>
        <fullName evidence="1">Uncharacterized protein</fullName>
    </submittedName>
</protein>
<dbReference type="Gramene" id="AET6Gv20046900.11">
    <property type="protein sequence ID" value="AET6Gv20046900.11"/>
    <property type="gene ID" value="AET6Gv20046900"/>
</dbReference>
<name>A0A453MRH4_AEGTS</name>
<dbReference type="EnsemblPlants" id="AET6Gv20046900.11">
    <property type="protein sequence ID" value="AET6Gv20046900.11"/>
    <property type="gene ID" value="AET6Gv20046900"/>
</dbReference>
<reference evidence="1" key="3">
    <citation type="journal article" date="2017" name="Nature">
        <title>Genome sequence of the progenitor of the wheat D genome Aegilops tauschii.</title>
        <authorList>
            <person name="Luo M.C."/>
            <person name="Gu Y.Q."/>
            <person name="Puiu D."/>
            <person name="Wang H."/>
            <person name="Twardziok S.O."/>
            <person name="Deal K.R."/>
            <person name="Huo N."/>
            <person name="Zhu T."/>
            <person name="Wang L."/>
            <person name="Wang Y."/>
            <person name="McGuire P.E."/>
            <person name="Liu S."/>
            <person name="Long H."/>
            <person name="Ramasamy R.K."/>
            <person name="Rodriguez J.C."/>
            <person name="Van S.L."/>
            <person name="Yuan L."/>
            <person name="Wang Z."/>
            <person name="Xia Z."/>
            <person name="Xiao L."/>
            <person name="Anderson O.D."/>
            <person name="Ouyang S."/>
            <person name="Liang Y."/>
            <person name="Zimin A.V."/>
            <person name="Pertea G."/>
            <person name="Qi P."/>
            <person name="Bennetzen J.L."/>
            <person name="Dai X."/>
            <person name="Dawson M.W."/>
            <person name="Muller H.G."/>
            <person name="Kugler K."/>
            <person name="Rivarola-Duarte L."/>
            <person name="Spannagl M."/>
            <person name="Mayer K.F.X."/>
            <person name="Lu F.H."/>
            <person name="Bevan M.W."/>
            <person name="Leroy P."/>
            <person name="Li P."/>
            <person name="You F.M."/>
            <person name="Sun Q."/>
            <person name="Liu Z."/>
            <person name="Lyons E."/>
            <person name="Wicker T."/>
            <person name="Salzberg S.L."/>
            <person name="Devos K.M."/>
            <person name="Dvorak J."/>
        </authorList>
    </citation>
    <scope>NUCLEOTIDE SEQUENCE [LARGE SCALE GENOMIC DNA]</scope>
    <source>
        <strain evidence="1">cv. AL8/78</strain>
    </source>
</reference>
<reference evidence="1" key="4">
    <citation type="submission" date="2019-03" db="UniProtKB">
        <authorList>
            <consortium name="EnsemblPlants"/>
        </authorList>
    </citation>
    <scope>IDENTIFICATION</scope>
</reference>
<evidence type="ECO:0000313" key="1">
    <source>
        <dbReference type="EnsemblPlants" id="AET6Gv20046900.11"/>
    </source>
</evidence>
<keyword evidence="2" id="KW-1185">Reference proteome</keyword>
<evidence type="ECO:0000313" key="2">
    <source>
        <dbReference type="Proteomes" id="UP000015105"/>
    </source>
</evidence>
<reference evidence="2" key="1">
    <citation type="journal article" date="2014" name="Science">
        <title>Ancient hybridizations among the ancestral genomes of bread wheat.</title>
        <authorList>
            <consortium name="International Wheat Genome Sequencing Consortium,"/>
            <person name="Marcussen T."/>
            <person name="Sandve S.R."/>
            <person name="Heier L."/>
            <person name="Spannagl M."/>
            <person name="Pfeifer M."/>
            <person name="Jakobsen K.S."/>
            <person name="Wulff B.B."/>
            <person name="Steuernagel B."/>
            <person name="Mayer K.F."/>
            <person name="Olsen O.A."/>
        </authorList>
    </citation>
    <scope>NUCLEOTIDE SEQUENCE [LARGE SCALE GENOMIC DNA]</scope>
    <source>
        <strain evidence="2">cv. AL8/78</strain>
    </source>
</reference>
<dbReference type="AlphaFoldDB" id="A0A453MRH4"/>
<sequence>STVEQTPQAAPTRTLTTLSVSHHPLAAAAMLRLRRGVLAQVAVAGYFKSLSTRDRVSNSVCQQEKTCHTGCTCRIGEDMLTLVSGAGRLNEAEGWSRFGAHCRRIGCSRDYYYTVKVTGKESVEKFICPHKEAAPHLTEDYAAAWKGEVPTRFRFA</sequence>
<reference evidence="2" key="2">
    <citation type="journal article" date="2017" name="Nat. Plants">
        <title>The Aegilops tauschii genome reveals multiple impacts of transposons.</title>
        <authorList>
            <person name="Zhao G."/>
            <person name="Zou C."/>
            <person name="Li K."/>
            <person name="Wang K."/>
            <person name="Li T."/>
            <person name="Gao L."/>
            <person name="Zhang X."/>
            <person name="Wang H."/>
            <person name="Yang Z."/>
            <person name="Liu X."/>
            <person name="Jiang W."/>
            <person name="Mao L."/>
            <person name="Kong X."/>
            <person name="Jiao Y."/>
            <person name="Jia J."/>
        </authorList>
    </citation>
    <scope>NUCLEOTIDE SEQUENCE [LARGE SCALE GENOMIC DNA]</scope>
    <source>
        <strain evidence="2">cv. AL8/78</strain>
    </source>
</reference>
<reference evidence="1" key="5">
    <citation type="journal article" date="2021" name="G3 (Bethesda)">
        <title>Aegilops tauschii genome assembly Aet v5.0 features greater sequence contiguity and improved annotation.</title>
        <authorList>
            <person name="Wang L."/>
            <person name="Zhu T."/>
            <person name="Rodriguez J.C."/>
            <person name="Deal K.R."/>
            <person name="Dubcovsky J."/>
            <person name="McGuire P.E."/>
            <person name="Lux T."/>
            <person name="Spannagl M."/>
            <person name="Mayer K.F.X."/>
            <person name="Baldrich P."/>
            <person name="Meyers B.C."/>
            <person name="Huo N."/>
            <person name="Gu Y.Q."/>
            <person name="Zhou H."/>
            <person name="Devos K.M."/>
            <person name="Bennetzen J.L."/>
            <person name="Unver T."/>
            <person name="Budak H."/>
            <person name="Gulick P.J."/>
            <person name="Galiba G."/>
            <person name="Kalapos B."/>
            <person name="Nelson D.R."/>
            <person name="Li P."/>
            <person name="You F.M."/>
            <person name="Luo M.C."/>
            <person name="Dvorak J."/>
        </authorList>
    </citation>
    <scope>NUCLEOTIDE SEQUENCE [LARGE SCALE GENOMIC DNA]</scope>
    <source>
        <strain evidence="1">cv. AL8/78</strain>
    </source>
</reference>
<dbReference type="Proteomes" id="UP000015105">
    <property type="component" value="Chromosome 6D"/>
</dbReference>
<organism evidence="1 2">
    <name type="scientific">Aegilops tauschii subsp. strangulata</name>
    <name type="common">Goatgrass</name>
    <dbReference type="NCBI Taxonomy" id="200361"/>
    <lineage>
        <taxon>Eukaryota</taxon>
        <taxon>Viridiplantae</taxon>
        <taxon>Streptophyta</taxon>
        <taxon>Embryophyta</taxon>
        <taxon>Tracheophyta</taxon>
        <taxon>Spermatophyta</taxon>
        <taxon>Magnoliopsida</taxon>
        <taxon>Liliopsida</taxon>
        <taxon>Poales</taxon>
        <taxon>Poaceae</taxon>
        <taxon>BOP clade</taxon>
        <taxon>Pooideae</taxon>
        <taxon>Triticodae</taxon>
        <taxon>Triticeae</taxon>
        <taxon>Triticinae</taxon>
        <taxon>Aegilops</taxon>
    </lineage>
</organism>
<proteinExistence type="predicted"/>